<sequence>MERGQKCFLIWYSELIGNASYNGVHNNQEKIPIKHIENLTGDLASPNSVLKKINSLER</sequence>
<organism evidence="1 2">
    <name type="scientific">Tenacibaculum finnmarkense genomovar finnmarkense</name>
    <dbReference type="NCBI Taxonomy" id="1458503"/>
    <lineage>
        <taxon>Bacteria</taxon>
        <taxon>Pseudomonadati</taxon>
        <taxon>Bacteroidota</taxon>
        <taxon>Flavobacteriia</taxon>
        <taxon>Flavobacteriales</taxon>
        <taxon>Flavobacteriaceae</taxon>
        <taxon>Tenacibaculum</taxon>
        <taxon>Tenacibaculum finnmarkense</taxon>
    </lineage>
</organism>
<accession>A0AAP1RGK4</accession>
<evidence type="ECO:0000313" key="1">
    <source>
        <dbReference type="EMBL" id="MBE7695657.1"/>
    </source>
</evidence>
<name>A0AAP1RGK4_9FLAO</name>
<evidence type="ECO:0000313" key="2">
    <source>
        <dbReference type="Proteomes" id="UP000806077"/>
    </source>
</evidence>
<dbReference type="RefSeq" id="WP_180947571.1">
    <property type="nucleotide sequence ID" value="NZ_WXXT01000012.1"/>
</dbReference>
<dbReference type="EMBL" id="WXXV01000012">
    <property type="protein sequence ID" value="MBE7695657.1"/>
    <property type="molecule type" value="Genomic_DNA"/>
</dbReference>
<reference evidence="1 2" key="1">
    <citation type="journal article" date="2020" name="Int. J. Syst. Evol. Microbiol.">
        <title>Tenacibaculum piscium sp. nov., isolated from skin ulcers of sea-farmed fish, and description of Tenacibaculum finnmarkense sp. nov. with subdivision into genomovars finnmarkense and ulcerans.</title>
        <authorList>
            <person name="Olsen A.B."/>
            <person name="Spilsberg B."/>
            <person name="Nilsen H.K."/>
            <person name="Lagesen K."/>
            <person name="Gulla S."/>
            <person name="Avendano-Herrera R."/>
            <person name="Irgang R."/>
            <person name="Duchaud E."/>
            <person name="Colquhoun D.J."/>
        </authorList>
    </citation>
    <scope>NUCLEOTIDE SEQUENCE [LARGE SCALE GENOMIC DNA]</scope>
    <source>
        <strain evidence="1 2">TNO037</strain>
    </source>
</reference>
<proteinExistence type="predicted"/>
<comment type="caution">
    <text evidence="1">The sequence shown here is derived from an EMBL/GenBank/DDBJ whole genome shotgun (WGS) entry which is preliminary data.</text>
</comment>
<keyword evidence="2" id="KW-1185">Reference proteome</keyword>
<protein>
    <submittedName>
        <fullName evidence="1">Uncharacterized protein</fullName>
    </submittedName>
</protein>
<gene>
    <name evidence="1" type="ORF">F7645_09530</name>
</gene>
<dbReference type="Proteomes" id="UP000806077">
    <property type="component" value="Unassembled WGS sequence"/>
</dbReference>
<dbReference type="AlphaFoldDB" id="A0AAP1RGK4"/>